<reference evidence="3" key="1">
    <citation type="journal article" date="2019" name="Int. J. Syst. Evol. Microbiol.">
        <title>The Global Catalogue of Microorganisms (GCM) 10K type strain sequencing project: providing services to taxonomists for standard genome sequencing and annotation.</title>
        <authorList>
            <consortium name="The Broad Institute Genomics Platform"/>
            <consortium name="The Broad Institute Genome Sequencing Center for Infectious Disease"/>
            <person name="Wu L."/>
            <person name="Ma J."/>
        </authorList>
    </citation>
    <scope>NUCLEOTIDE SEQUENCE [LARGE SCALE GENOMIC DNA]</scope>
    <source>
        <strain evidence="3">CGMCC 1.15772</strain>
    </source>
</reference>
<dbReference type="InterPro" id="IPR011990">
    <property type="entry name" value="TPR-like_helical_dom_sf"/>
</dbReference>
<protein>
    <submittedName>
        <fullName evidence="2">Tol-pal system YbgF family protein</fullName>
    </submittedName>
</protein>
<feature type="repeat" description="TPR" evidence="1">
    <location>
        <begin position="41"/>
        <end position="74"/>
    </location>
</feature>
<dbReference type="PROSITE" id="PS50005">
    <property type="entry name" value="TPR"/>
    <property type="match status" value="1"/>
</dbReference>
<proteinExistence type="predicted"/>
<gene>
    <name evidence="2" type="ORF">ACFP81_01870</name>
</gene>
<dbReference type="Proteomes" id="UP001596297">
    <property type="component" value="Unassembled WGS sequence"/>
</dbReference>
<dbReference type="InterPro" id="IPR019734">
    <property type="entry name" value="TPR_rpt"/>
</dbReference>
<dbReference type="RefSeq" id="WP_380081909.1">
    <property type="nucleotide sequence ID" value="NZ_JBHSWD010000001.1"/>
</dbReference>
<organism evidence="2 3">
    <name type="scientific">Deinococcus lacus</name>
    <dbReference type="NCBI Taxonomy" id="392561"/>
    <lineage>
        <taxon>Bacteria</taxon>
        <taxon>Thermotogati</taxon>
        <taxon>Deinococcota</taxon>
        <taxon>Deinococci</taxon>
        <taxon>Deinococcales</taxon>
        <taxon>Deinococcaceae</taxon>
        <taxon>Deinococcus</taxon>
    </lineage>
</organism>
<accession>A0ABW1Y9M9</accession>
<sequence length="215" mass="22878">MTDPSALDQPLLTPDLDAARAALDAGQPLEAAALLEGHADPAARHWLGYAYVELARYDEARDLYRRLLEEAQAAGDPGAHRFLHQLGMVERCAGQVAAALRLFEAERAELARQGLGALERAVNGYELAVCLHALGEQRPAHAALAAAFADAQEADDPMTLGCLWRASGDFACAEEGDGERAHDAYTNARTAFEQAGDALAAAEMTARLAGKVRSD</sequence>
<dbReference type="SUPFAM" id="SSF48452">
    <property type="entry name" value="TPR-like"/>
    <property type="match status" value="1"/>
</dbReference>
<dbReference type="EMBL" id="JBHSWD010000001">
    <property type="protein sequence ID" value="MFC6590902.1"/>
    <property type="molecule type" value="Genomic_DNA"/>
</dbReference>
<keyword evidence="3" id="KW-1185">Reference proteome</keyword>
<name>A0ABW1Y9M9_9DEIO</name>
<dbReference type="Gene3D" id="1.25.40.10">
    <property type="entry name" value="Tetratricopeptide repeat domain"/>
    <property type="match status" value="1"/>
</dbReference>
<evidence type="ECO:0000256" key="1">
    <source>
        <dbReference type="PROSITE-ProRule" id="PRU00339"/>
    </source>
</evidence>
<evidence type="ECO:0000313" key="3">
    <source>
        <dbReference type="Proteomes" id="UP001596297"/>
    </source>
</evidence>
<comment type="caution">
    <text evidence="2">The sequence shown here is derived from an EMBL/GenBank/DDBJ whole genome shotgun (WGS) entry which is preliminary data.</text>
</comment>
<keyword evidence="1" id="KW-0802">TPR repeat</keyword>
<evidence type="ECO:0000313" key="2">
    <source>
        <dbReference type="EMBL" id="MFC6590902.1"/>
    </source>
</evidence>